<name>A0A2S7F5E9_CLOBU</name>
<comment type="caution">
    <text evidence="5">The sequence shown here is derived from an EMBL/GenBank/DDBJ whole genome shotgun (WGS) entry which is preliminary data.</text>
</comment>
<dbReference type="PANTHER" id="PTHR42756:SF1">
    <property type="entry name" value="TRANSCRIPTIONAL REPRESSOR OF EMRAB OPERON"/>
    <property type="match status" value="1"/>
</dbReference>
<evidence type="ECO:0000256" key="1">
    <source>
        <dbReference type="ARBA" id="ARBA00023015"/>
    </source>
</evidence>
<proteinExistence type="predicted"/>
<dbReference type="GO" id="GO:0003677">
    <property type="term" value="F:DNA binding"/>
    <property type="evidence" value="ECO:0007669"/>
    <property type="project" value="UniProtKB-KW"/>
</dbReference>
<evidence type="ECO:0000313" key="5">
    <source>
        <dbReference type="EMBL" id="PPV12136.1"/>
    </source>
</evidence>
<keyword evidence="3" id="KW-0804">Transcription</keyword>
<organism evidence="5 6">
    <name type="scientific">Clostridium butyricum</name>
    <dbReference type="NCBI Taxonomy" id="1492"/>
    <lineage>
        <taxon>Bacteria</taxon>
        <taxon>Bacillati</taxon>
        <taxon>Bacillota</taxon>
        <taxon>Clostridia</taxon>
        <taxon>Eubacteriales</taxon>
        <taxon>Clostridiaceae</taxon>
        <taxon>Clostridium</taxon>
    </lineage>
</organism>
<evidence type="ECO:0000259" key="4">
    <source>
        <dbReference type="PROSITE" id="PS50995"/>
    </source>
</evidence>
<dbReference type="RefSeq" id="WP_043667418.1">
    <property type="nucleotide sequence ID" value="NZ_JSEG01000066.1"/>
</dbReference>
<keyword evidence="1" id="KW-0805">Transcription regulation</keyword>
<evidence type="ECO:0000256" key="2">
    <source>
        <dbReference type="ARBA" id="ARBA00023125"/>
    </source>
</evidence>
<dbReference type="InterPro" id="IPR000835">
    <property type="entry name" value="HTH_MarR-typ"/>
</dbReference>
<dbReference type="SMART" id="SM00347">
    <property type="entry name" value="HTH_MARR"/>
    <property type="match status" value="1"/>
</dbReference>
<evidence type="ECO:0000313" key="6">
    <source>
        <dbReference type="Proteomes" id="UP000238081"/>
    </source>
</evidence>
<feature type="domain" description="HTH marR-type" evidence="4">
    <location>
        <begin position="7"/>
        <end position="141"/>
    </location>
</feature>
<reference evidence="5 6" key="1">
    <citation type="submission" date="2016-01" db="EMBL/GenBank/DDBJ databases">
        <title>Characterization of the Clostridium difficile lineages that are prevalent in Hong Kong and China.</title>
        <authorList>
            <person name="Kwok J.S.-L."/>
            <person name="Lam W.-Y."/>
            <person name="Ip M."/>
            <person name="Chan T.-F."/>
            <person name="Hawkey P.M."/>
            <person name="Tsui S.K.-W."/>
        </authorList>
    </citation>
    <scope>NUCLEOTIDE SEQUENCE [LARGE SCALE GENOMIC DNA]</scope>
    <source>
        <strain evidence="5 6">300064</strain>
    </source>
</reference>
<dbReference type="PANTHER" id="PTHR42756">
    <property type="entry name" value="TRANSCRIPTIONAL REGULATOR, MARR"/>
    <property type="match status" value="1"/>
</dbReference>
<sequence>MKNYLDNMNLVDLISEMHKILRNKVNNVWDKNNIEKINQTESHILGILGREKRTVAELSRDINISRQAAHKCVQNLIERGYLTVEGREGNNKEKLVRLTVKGQKCNDDMLFIKQEIEAEIIEEIGESSVEIIKLLLKKKWID</sequence>
<dbReference type="AlphaFoldDB" id="A0A2S7F5E9"/>
<evidence type="ECO:0000256" key="3">
    <source>
        <dbReference type="ARBA" id="ARBA00023163"/>
    </source>
</evidence>
<gene>
    <name evidence="5" type="ORF">AWN73_19775</name>
</gene>
<dbReference type="GO" id="GO:0003700">
    <property type="term" value="F:DNA-binding transcription factor activity"/>
    <property type="evidence" value="ECO:0007669"/>
    <property type="project" value="InterPro"/>
</dbReference>
<keyword evidence="2" id="KW-0238">DNA-binding</keyword>
<dbReference type="Pfam" id="PF12802">
    <property type="entry name" value="MarR_2"/>
    <property type="match status" value="1"/>
</dbReference>
<dbReference type="EMBL" id="LRDH01000160">
    <property type="protein sequence ID" value="PPV12136.1"/>
    <property type="molecule type" value="Genomic_DNA"/>
</dbReference>
<dbReference type="Proteomes" id="UP000238081">
    <property type="component" value="Unassembled WGS sequence"/>
</dbReference>
<dbReference type="SUPFAM" id="SSF46785">
    <property type="entry name" value="Winged helix' DNA-binding domain"/>
    <property type="match status" value="1"/>
</dbReference>
<dbReference type="Gene3D" id="1.10.10.10">
    <property type="entry name" value="Winged helix-like DNA-binding domain superfamily/Winged helix DNA-binding domain"/>
    <property type="match status" value="1"/>
</dbReference>
<protein>
    <submittedName>
        <fullName evidence="5">MarR family transcriptional regulator</fullName>
    </submittedName>
</protein>
<dbReference type="PROSITE" id="PS50995">
    <property type="entry name" value="HTH_MARR_2"/>
    <property type="match status" value="1"/>
</dbReference>
<dbReference type="InterPro" id="IPR036388">
    <property type="entry name" value="WH-like_DNA-bd_sf"/>
</dbReference>
<dbReference type="InterPro" id="IPR036390">
    <property type="entry name" value="WH_DNA-bd_sf"/>
</dbReference>
<accession>A0A2S7F5E9</accession>